<dbReference type="AlphaFoldDB" id="A0A1S3CUT5"/>
<dbReference type="Proteomes" id="UP000079169">
    <property type="component" value="Unplaced"/>
</dbReference>
<dbReference type="PRINTS" id="PR00886">
    <property type="entry name" value="HIGHMOBLTY12"/>
</dbReference>
<evidence type="ECO:0000256" key="1">
    <source>
        <dbReference type="ARBA" id="ARBA00023125"/>
    </source>
</evidence>
<evidence type="ECO:0000256" key="4">
    <source>
        <dbReference type="SAM" id="MobiDB-lite"/>
    </source>
</evidence>
<feature type="region of interest" description="Disordered" evidence="4">
    <location>
        <begin position="1"/>
        <end position="40"/>
    </location>
</feature>
<dbReference type="PROSITE" id="PS50118">
    <property type="entry name" value="HMG_BOX_2"/>
    <property type="match status" value="1"/>
</dbReference>
<evidence type="ECO:0000313" key="6">
    <source>
        <dbReference type="Proteomes" id="UP000079169"/>
    </source>
</evidence>
<reference evidence="7" key="1">
    <citation type="submission" date="2025-08" db="UniProtKB">
        <authorList>
            <consortium name="RefSeq"/>
        </authorList>
    </citation>
    <scope>IDENTIFICATION</scope>
</reference>
<dbReference type="Pfam" id="PF00505">
    <property type="entry name" value="HMG_box"/>
    <property type="match status" value="1"/>
</dbReference>
<dbReference type="SUPFAM" id="SSF47095">
    <property type="entry name" value="HMG-box"/>
    <property type="match status" value="1"/>
</dbReference>
<keyword evidence="6" id="KW-1185">Reference proteome</keyword>
<organism evidence="6 7">
    <name type="scientific">Diaphorina citri</name>
    <name type="common">Asian citrus psyllid</name>
    <dbReference type="NCBI Taxonomy" id="121845"/>
    <lineage>
        <taxon>Eukaryota</taxon>
        <taxon>Metazoa</taxon>
        <taxon>Ecdysozoa</taxon>
        <taxon>Arthropoda</taxon>
        <taxon>Hexapoda</taxon>
        <taxon>Insecta</taxon>
        <taxon>Pterygota</taxon>
        <taxon>Neoptera</taxon>
        <taxon>Paraneoptera</taxon>
        <taxon>Hemiptera</taxon>
        <taxon>Sternorrhyncha</taxon>
        <taxon>Psylloidea</taxon>
        <taxon>Psyllidae</taxon>
        <taxon>Diaphorininae</taxon>
        <taxon>Diaphorina</taxon>
    </lineage>
</organism>
<name>A0A1S3CUT5_DIACI</name>
<dbReference type="KEGG" id="dci:103505677"/>
<keyword evidence="2 3" id="KW-0539">Nucleus</keyword>
<dbReference type="GeneID" id="103505677"/>
<evidence type="ECO:0000256" key="2">
    <source>
        <dbReference type="ARBA" id="ARBA00023242"/>
    </source>
</evidence>
<feature type="domain" description="HMG box" evidence="5">
    <location>
        <begin position="34"/>
        <end position="102"/>
    </location>
</feature>
<dbReference type="OMA" id="QPAYNGE"/>
<keyword evidence="1 3" id="KW-0238">DNA-binding</keyword>
<dbReference type="SMART" id="SM00398">
    <property type="entry name" value="HMG"/>
    <property type="match status" value="1"/>
</dbReference>
<dbReference type="InterPro" id="IPR036910">
    <property type="entry name" value="HMG_box_dom_sf"/>
</dbReference>
<dbReference type="InterPro" id="IPR009071">
    <property type="entry name" value="HMG_box_dom"/>
</dbReference>
<sequence length="261" mass="30081">MESNVESITSNNKRTNVPPKGKKRKKPIKDQSAPRQPLSGYFRFLNDRRDKVRAENPNITFQDLNKVLATEWKNLPQPQKQQYLAAAEQDRERYLQEFEAYKQTEAYKSFNASKKIKETPISTEKEEVNFLDIPIFTEEFLEHNKSRETELRQLRKSIIDYEQQNAILSKHIETVKQVISKLTVENSQQEAMRNSLANHLNQLQALLVSNFAGLPLPSGEKATSENIEEYMTKALGYLIANPNSSFATTVKSIVSKLQYPD</sequence>
<dbReference type="RefSeq" id="XP_008468255.1">
    <property type="nucleotide sequence ID" value="XM_008470033.3"/>
</dbReference>
<dbReference type="CDD" id="cd21980">
    <property type="entry name" value="HMG-box_HMG20"/>
    <property type="match status" value="1"/>
</dbReference>
<evidence type="ECO:0000256" key="3">
    <source>
        <dbReference type="PROSITE-ProRule" id="PRU00267"/>
    </source>
</evidence>
<evidence type="ECO:0000313" key="7">
    <source>
        <dbReference type="RefSeq" id="XP_008468255.1"/>
    </source>
</evidence>
<accession>A0A1S3CUT5</accession>
<dbReference type="GO" id="GO:0010468">
    <property type="term" value="P:regulation of gene expression"/>
    <property type="evidence" value="ECO:0007669"/>
    <property type="project" value="TreeGrafter"/>
</dbReference>
<feature type="DNA-binding region" description="HMG box" evidence="3">
    <location>
        <begin position="34"/>
        <end position="102"/>
    </location>
</feature>
<dbReference type="PANTHER" id="PTHR46040">
    <property type="entry name" value="HIGH MOBILITY GROUP PROTEIN 2"/>
    <property type="match status" value="1"/>
</dbReference>
<dbReference type="PANTHER" id="PTHR46040:SF3">
    <property type="entry name" value="HIGH MOBILITY GROUP PROTEIN 2"/>
    <property type="match status" value="1"/>
</dbReference>
<dbReference type="PaxDb" id="121845-A0A1S3CUT5"/>
<dbReference type="InterPro" id="IPR051965">
    <property type="entry name" value="ChromReg_NeuronalGeneExpr"/>
</dbReference>
<gene>
    <name evidence="7" type="primary">LOC103505677</name>
</gene>
<dbReference type="STRING" id="121845.A0A1S3CUT5"/>
<proteinExistence type="predicted"/>
<dbReference type="Gene3D" id="1.10.30.10">
    <property type="entry name" value="High mobility group box domain"/>
    <property type="match status" value="1"/>
</dbReference>
<dbReference type="GO" id="GO:0003677">
    <property type="term" value="F:DNA binding"/>
    <property type="evidence" value="ECO:0007669"/>
    <property type="project" value="UniProtKB-UniRule"/>
</dbReference>
<feature type="compositionally biased region" description="Polar residues" evidence="4">
    <location>
        <begin position="1"/>
        <end position="15"/>
    </location>
</feature>
<evidence type="ECO:0000259" key="5">
    <source>
        <dbReference type="PROSITE" id="PS50118"/>
    </source>
</evidence>
<protein>
    <submittedName>
        <fullName evidence="7">High mobility group protein 20A</fullName>
    </submittedName>
</protein>
<dbReference type="GO" id="GO:0005634">
    <property type="term" value="C:nucleus"/>
    <property type="evidence" value="ECO:0007669"/>
    <property type="project" value="UniProtKB-UniRule"/>
</dbReference>